<dbReference type="PANTHER" id="PTHR10434:SF11">
    <property type="entry name" value="1-ACYL-SN-GLYCEROL-3-PHOSPHATE ACYLTRANSFERASE"/>
    <property type="match status" value="1"/>
</dbReference>
<dbReference type="KEGG" id="lrs:PX52LOC_00803"/>
<keyword evidence="2 5" id="KW-0808">Transferase</keyword>
<protein>
    <submittedName>
        <fullName evidence="5">1-acyl-sn-glycerol-3-phosphate acyltransferase</fullName>
    </submittedName>
</protein>
<sequence>MGRGAATPFDGFAGRLIYDLHYWSVFWTLTLGWSYRGSGRRHFPRTGPALVLANHQSFLDPIFVSLAAGRPLSFLARSSLFRGGKFDRLIRRYGAVPIDRGFGKEGIRTVIGKLNEGRAVLVFPEGERTRTGDLQPLKAGVSLLIDRVRVPIVPVGIAGAFDAWPRGHKLPTAAPLVMPRNGKGIAVHVGEPIPPARYERLPREEMLADLERELRAAKDAAERLRRK</sequence>
<dbReference type="GO" id="GO:0003841">
    <property type="term" value="F:1-acylglycerol-3-phosphate O-acyltransferase activity"/>
    <property type="evidence" value="ECO:0007669"/>
    <property type="project" value="TreeGrafter"/>
</dbReference>
<reference evidence="6" key="1">
    <citation type="submission" date="2019-08" db="EMBL/GenBank/DDBJ databases">
        <title>Limnoglobus roseus gen. nov., sp. nov., a novel freshwater planctomycete with a giant genome from the family Gemmataceae.</title>
        <authorList>
            <person name="Kulichevskaya I.S."/>
            <person name="Naumoff D.G."/>
            <person name="Miroshnikov K."/>
            <person name="Ivanova A."/>
            <person name="Philippov D.A."/>
            <person name="Hakobyan A."/>
            <person name="Rijpstra I.C."/>
            <person name="Sinninghe Damste J.S."/>
            <person name="Liesack W."/>
            <person name="Dedysh S.N."/>
        </authorList>
    </citation>
    <scope>NUCLEOTIDE SEQUENCE [LARGE SCALE GENOMIC DNA]</scope>
    <source>
        <strain evidence="6">PX52</strain>
    </source>
</reference>
<dbReference type="SMART" id="SM00563">
    <property type="entry name" value="PlsC"/>
    <property type="match status" value="1"/>
</dbReference>
<accession>A0A5C1A6R4</accession>
<comment type="pathway">
    <text evidence="1">Lipid metabolism.</text>
</comment>
<name>A0A5C1A6R4_9BACT</name>
<dbReference type="EMBL" id="CP042425">
    <property type="protein sequence ID" value="QEL13943.1"/>
    <property type="molecule type" value="Genomic_DNA"/>
</dbReference>
<keyword evidence="6" id="KW-1185">Reference proteome</keyword>
<proteinExistence type="predicted"/>
<dbReference type="InterPro" id="IPR002123">
    <property type="entry name" value="Plipid/glycerol_acylTrfase"/>
</dbReference>
<dbReference type="PANTHER" id="PTHR10434">
    <property type="entry name" value="1-ACYL-SN-GLYCEROL-3-PHOSPHATE ACYLTRANSFERASE"/>
    <property type="match status" value="1"/>
</dbReference>
<dbReference type="OrthoDB" id="9803035at2"/>
<feature type="domain" description="Phospholipid/glycerol acyltransferase" evidence="4">
    <location>
        <begin position="49"/>
        <end position="160"/>
    </location>
</feature>
<keyword evidence="3 5" id="KW-0012">Acyltransferase</keyword>
<organism evidence="5 6">
    <name type="scientific">Limnoglobus roseus</name>
    <dbReference type="NCBI Taxonomy" id="2598579"/>
    <lineage>
        <taxon>Bacteria</taxon>
        <taxon>Pseudomonadati</taxon>
        <taxon>Planctomycetota</taxon>
        <taxon>Planctomycetia</taxon>
        <taxon>Gemmatales</taxon>
        <taxon>Gemmataceae</taxon>
        <taxon>Limnoglobus</taxon>
    </lineage>
</organism>
<dbReference type="AlphaFoldDB" id="A0A5C1A6R4"/>
<dbReference type="Pfam" id="PF01553">
    <property type="entry name" value="Acyltransferase"/>
    <property type="match status" value="1"/>
</dbReference>
<evidence type="ECO:0000256" key="1">
    <source>
        <dbReference type="ARBA" id="ARBA00005189"/>
    </source>
</evidence>
<evidence type="ECO:0000256" key="2">
    <source>
        <dbReference type="ARBA" id="ARBA00022679"/>
    </source>
</evidence>
<dbReference type="GO" id="GO:0006654">
    <property type="term" value="P:phosphatidic acid biosynthetic process"/>
    <property type="evidence" value="ECO:0007669"/>
    <property type="project" value="TreeGrafter"/>
</dbReference>
<evidence type="ECO:0000259" key="4">
    <source>
        <dbReference type="SMART" id="SM00563"/>
    </source>
</evidence>
<dbReference type="Proteomes" id="UP000324974">
    <property type="component" value="Chromosome"/>
</dbReference>
<dbReference type="RefSeq" id="WP_149108870.1">
    <property type="nucleotide sequence ID" value="NZ_CP042425.1"/>
</dbReference>
<dbReference type="SUPFAM" id="SSF69593">
    <property type="entry name" value="Glycerol-3-phosphate (1)-acyltransferase"/>
    <property type="match status" value="1"/>
</dbReference>
<dbReference type="CDD" id="cd07989">
    <property type="entry name" value="LPLAT_AGPAT-like"/>
    <property type="match status" value="1"/>
</dbReference>
<evidence type="ECO:0000313" key="5">
    <source>
        <dbReference type="EMBL" id="QEL13943.1"/>
    </source>
</evidence>
<evidence type="ECO:0000256" key="3">
    <source>
        <dbReference type="ARBA" id="ARBA00023315"/>
    </source>
</evidence>
<evidence type="ECO:0000313" key="6">
    <source>
        <dbReference type="Proteomes" id="UP000324974"/>
    </source>
</evidence>
<gene>
    <name evidence="5" type="ORF">PX52LOC_00803</name>
</gene>